<proteinExistence type="predicted"/>
<accession>A0A2L0FB55</accession>
<dbReference type="RefSeq" id="WP_234023187.1">
    <property type="nucleotide sequence ID" value="NZ_CP012673.1"/>
</dbReference>
<gene>
    <name evidence="1" type="ORF">SOCE26_102530</name>
</gene>
<dbReference type="AlphaFoldDB" id="A0A2L0FB55"/>
<organism evidence="1 2">
    <name type="scientific">Sorangium cellulosum</name>
    <name type="common">Polyangium cellulosum</name>
    <dbReference type="NCBI Taxonomy" id="56"/>
    <lineage>
        <taxon>Bacteria</taxon>
        <taxon>Pseudomonadati</taxon>
        <taxon>Myxococcota</taxon>
        <taxon>Polyangia</taxon>
        <taxon>Polyangiales</taxon>
        <taxon>Polyangiaceae</taxon>
        <taxon>Sorangium</taxon>
    </lineage>
</organism>
<dbReference type="InterPro" id="IPR011042">
    <property type="entry name" value="6-blade_b-propeller_TolB-like"/>
</dbReference>
<evidence type="ECO:0000313" key="2">
    <source>
        <dbReference type="Proteomes" id="UP000238348"/>
    </source>
</evidence>
<dbReference type="EMBL" id="CP012673">
    <property type="protein sequence ID" value="AUX48712.1"/>
    <property type="molecule type" value="Genomic_DNA"/>
</dbReference>
<protein>
    <submittedName>
        <fullName evidence="1">Uncharacterized protein</fullName>
    </submittedName>
</protein>
<dbReference type="Gene3D" id="2.120.10.30">
    <property type="entry name" value="TolB, C-terminal domain"/>
    <property type="match status" value="1"/>
</dbReference>
<evidence type="ECO:0000313" key="1">
    <source>
        <dbReference type="EMBL" id="AUX48712.1"/>
    </source>
</evidence>
<name>A0A2L0FB55_SORCE</name>
<sequence length="390" mass="40169">MPASLLALAAMGTGCNLIFGIEPGAQEPSSAASTGAEGGNSTMSAAGGNGAASGGAGGAGGGAGGAGGDMGSCPRPSCAAGECPVTQVMGDFGDNPKGMVVAGDVVLLANNDTIVSIPRDGGAAGPLLGTAGFGDPAWVAYAEGKLYWSNWSNAKVFSISIDPPSTSAIQVADVPPQDPMPQSSFGRLTADRDNVYWVTQVPEAVWRARSDGSQIYGEKVAEGGFLVGIAVDETHIYWSDFSGNQILRATKDPLGSPEKFAETNGSPATLVLSKGVLYWRTEHTGAIQSKRTDAPLAAAPLTISVDPDAIPASIAVDDEFIYWTVATNTNEDQRGEVKRSPLGTGNPVTLATGASYFYEIAVDCGYIYWNINNVNAHEPTVVFRMPKPSN</sequence>
<reference evidence="1 2" key="1">
    <citation type="submission" date="2015-09" db="EMBL/GenBank/DDBJ databases">
        <title>Sorangium comparison.</title>
        <authorList>
            <person name="Zaburannyi N."/>
            <person name="Bunk B."/>
            <person name="Overmann J."/>
            <person name="Mueller R."/>
        </authorList>
    </citation>
    <scope>NUCLEOTIDE SEQUENCE [LARGE SCALE GENOMIC DNA]</scope>
    <source>
        <strain evidence="1 2">So ce26</strain>
    </source>
</reference>
<dbReference type="Proteomes" id="UP000238348">
    <property type="component" value="Chromosome"/>
</dbReference>
<dbReference type="SUPFAM" id="SSF101898">
    <property type="entry name" value="NHL repeat"/>
    <property type="match status" value="1"/>
</dbReference>